<comment type="caution">
    <text evidence="3">The sequence shown here is derived from an EMBL/GenBank/DDBJ whole genome shotgun (WGS) entry which is preliminary data.</text>
</comment>
<organism evidence="3 4">
    <name type="scientific">Arthrobacter gandavensis</name>
    <dbReference type="NCBI Taxonomy" id="169960"/>
    <lineage>
        <taxon>Bacteria</taxon>
        <taxon>Bacillati</taxon>
        <taxon>Actinomycetota</taxon>
        <taxon>Actinomycetes</taxon>
        <taxon>Micrococcales</taxon>
        <taxon>Micrococcaceae</taxon>
        <taxon>Arthrobacter</taxon>
    </lineage>
</organism>
<evidence type="ECO:0000313" key="4">
    <source>
        <dbReference type="Proteomes" id="UP001500784"/>
    </source>
</evidence>
<name>A0ABP5AEJ8_9MICC</name>
<feature type="transmembrane region" description="Helical" evidence="2">
    <location>
        <begin position="51"/>
        <end position="75"/>
    </location>
</feature>
<gene>
    <name evidence="3" type="ORF">GCM10009688_14930</name>
</gene>
<dbReference type="Proteomes" id="UP001500784">
    <property type="component" value="Unassembled WGS sequence"/>
</dbReference>
<sequence>MDRIEQLMKNAKPSIPDPGTTPGVLPGRSYVFSDDPNAVSLADRKSRRTGWTATAGVALAAAAVVGAVVVAGNFVPQSAPAPATTVTASPTVTPSATASPTPTTTPTETPVGGPHPTPETTEIAPPPAPQTVGPAAGECTPANIDIQRYDPAGAILKPIPAEQQQYYTVLGCAEGWLAYAIATEGGSVIGLDGGDVFYNLATLQSDGRYLTDFEQLWTSVHNWEFLQYSVQDGRWATVQDAMDNEFATNGIPVRLREQLVGTGPSAPSGTGTP</sequence>
<keyword evidence="2" id="KW-1133">Transmembrane helix</keyword>
<reference evidence="4" key="1">
    <citation type="journal article" date="2019" name="Int. J. Syst. Evol. Microbiol.">
        <title>The Global Catalogue of Microorganisms (GCM) 10K type strain sequencing project: providing services to taxonomists for standard genome sequencing and annotation.</title>
        <authorList>
            <consortium name="The Broad Institute Genomics Platform"/>
            <consortium name="The Broad Institute Genome Sequencing Center for Infectious Disease"/>
            <person name="Wu L."/>
            <person name="Ma J."/>
        </authorList>
    </citation>
    <scope>NUCLEOTIDE SEQUENCE [LARGE SCALE GENOMIC DNA]</scope>
    <source>
        <strain evidence="4">JCM 13316</strain>
    </source>
</reference>
<evidence type="ECO:0000256" key="2">
    <source>
        <dbReference type="SAM" id="Phobius"/>
    </source>
</evidence>
<keyword evidence="4" id="KW-1185">Reference proteome</keyword>
<keyword evidence="2" id="KW-0472">Membrane</keyword>
<accession>A0ABP5AEJ8</accession>
<dbReference type="EMBL" id="BAAALV010000002">
    <property type="protein sequence ID" value="GAA1910988.1"/>
    <property type="molecule type" value="Genomic_DNA"/>
</dbReference>
<proteinExistence type="predicted"/>
<evidence type="ECO:0000313" key="3">
    <source>
        <dbReference type="EMBL" id="GAA1910988.1"/>
    </source>
</evidence>
<feature type="region of interest" description="Disordered" evidence="1">
    <location>
        <begin position="81"/>
        <end position="134"/>
    </location>
</feature>
<feature type="compositionally biased region" description="Low complexity" evidence="1">
    <location>
        <begin position="81"/>
        <end position="123"/>
    </location>
</feature>
<keyword evidence="2" id="KW-0812">Transmembrane</keyword>
<protein>
    <submittedName>
        <fullName evidence="3">Uncharacterized protein</fullName>
    </submittedName>
</protein>
<evidence type="ECO:0000256" key="1">
    <source>
        <dbReference type="SAM" id="MobiDB-lite"/>
    </source>
</evidence>